<dbReference type="InterPro" id="IPR014710">
    <property type="entry name" value="RmlC-like_jellyroll"/>
</dbReference>
<dbReference type="GO" id="GO:0010960">
    <property type="term" value="P:magnesium ion homeostasis"/>
    <property type="evidence" value="ECO:0007669"/>
    <property type="project" value="InterPro"/>
</dbReference>
<dbReference type="PANTHER" id="PTHR12064">
    <property type="entry name" value="METAL TRANSPORTER CNNM"/>
    <property type="match status" value="1"/>
</dbReference>
<keyword evidence="4" id="KW-1185">Reference proteome</keyword>
<dbReference type="InterPro" id="IPR000595">
    <property type="entry name" value="cNMP-bd_dom"/>
</dbReference>
<dbReference type="GO" id="GO:0015095">
    <property type="term" value="F:magnesium ion transmembrane transporter activity"/>
    <property type="evidence" value="ECO:0007669"/>
    <property type="project" value="TreeGrafter"/>
</dbReference>
<dbReference type="GO" id="GO:0005886">
    <property type="term" value="C:plasma membrane"/>
    <property type="evidence" value="ECO:0007669"/>
    <property type="project" value="UniProtKB-SubCell"/>
</dbReference>
<dbReference type="SUPFAM" id="SSF51206">
    <property type="entry name" value="cAMP-binding domain-like"/>
    <property type="match status" value="1"/>
</dbReference>
<comment type="function">
    <text evidence="1">Metal transporter.</text>
</comment>
<dbReference type="GO" id="GO:0015081">
    <property type="term" value="F:sodium ion transmembrane transporter activity"/>
    <property type="evidence" value="ECO:0007669"/>
    <property type="project" value="TreeGrafter"/>
</dbReference>
<dbReference type="InterPro" id="IPR046342">
    <property type="entry name" value="CBS_dom_sf"/>
</dbReference>
<name>A0A8C9AHB4_PROSS</name>
<dbReference type="Gene3D" id="3.10.580.10">
    <property type="entry name" value="CBS-domain"/>
    <property type="match status" value="1"/>
</dbReference>
<dbReference type="AlphaFoldDB" id="A0A8C9AHB4"/>
<gene>
    <name evidence="3" type="primary">CNNM4</name>
</gene>
<protein>
    <recommendedName>
        <fullName evidence="1">Metal transporter</fullName>
    </recommendedName>
</protein>
<reference evidence="3" key="2">
    <citation type="submission" date="2025-09" db="UniProtKB">
        <authorList>
            <consortium name="Ensembl"/>
        </authorList>
    </citation>
    <scope>IDENTIFICATION</scope>
</reference>
<evidence type="ECO:0000313" key="4">
    <source>
        <dbReference type="Proteomes" id="UP000694414"/>
    </source>
</evidence>
<reference evidence="3" key="1">
    <citation type="submission" date="2025-08" db="UniProtKB">
        <authorList>
            <consortium name="Ensembl"/>
        </authorList>
    </citation>
    <scope>IDENTIFICATION</scope>
</reference>
<feature type="domain" description="Cyclic nucleotide-binding" evidence="2">
    <location>
        <begin position="134"/>
        <end position="203"/>
    </location>
</feature>
<evidence type="ECO:0000313" key="3">
    <source>
        <dbReference type="Ensembl" id="ENSPSMP00000031892.1"/>
    </source>
</evidence>
<dbReference type="Proteomes" id="UP000694414">
    <property type="component" value="Unplaced"/>
</dbReference>
<evidence type="ECO:0000259" key="2">
    <source>
        <dbReference type="PROSITE" id="PS50042"/>
    </source>
</evidence>
<dbReference type="PROSITE" id="PS50042">
    <property type="entry name" value="CNMP_BINDING_3"/>
    <property type="match status" value="1"/>
</dbReference>
<comment type="similarity">
    <text evidence="1">Belongs to the ACDP family.</text>
</comment>
<sequence>GWLPAVCHPSWAPEASHAFPLWRGRTHLSHLAIVQKVNNEGEGDPFYEVLGLVTLEDVIEEIIKSEILDESDMFIDNRSRKRVAEKNKRDFSAFKDADNELKVKISPQLLLAAHRFLSTEVPQFSRSLISEKILLRLLKYPDVIQELKFDEHNKYHPLHYLYTRNKPADYFILILQGKVEVEAGKENMKFETGAFSYYGTMALTSVPCGESLGCKWAPGLTASALPADRSPAHPAQLSRSASLSYPDRTDVSTSAALAGGSNQFGSSILGQYISDFSVRALTDLQYIKVTRQQYQNGLMASCMENSPQFPSDGCTVCTENCAEKSEMPVVDETTTLLNERNSFLHKASHESAI</sequence>
<organism evidence="3 4">
    <name type="scientific">Prolemur simus</name>
    <name type="common">Greater bamboo lemur</name>
    <name type="synonym">Hapalemur simus</name>
    <dbReference type="NCBI Taxonomy" id="1328070"/>
    <lineage>
        <taxon>Eukaryota</taxon>
        <taxon>Metazoa</taxon>
        <taxon>Chordata</taxon>
        <taxon>Craniata</taxon>
        <taxon>Vertebrata</taxon>
        <taxon>Euteleostomi</taxon>
        <taxon>Mammalia</taxon>
        <taxon>Eutheria</taxon>
        <taxon>Euarchontoglires</taxon>
        <taxon>Primates</taxon>
        <taxon>Strepsirrhini</taxon>
        <taxon>Lemuriformes</taxon>
        <taxon>Lemuridae</taxon>
        <taxon>Prolemur</taxon>
    </lineage>
</organism>
<proteinExistence type="inferred from homology"/>
<dbReference type="Gene3D" id="2.60.120.10">
    <property type="entry name" value="Jelly Rolls"/>
    <property type="match status" value="1"/>
</dbReference>
<dbReference type="InterPro" id="IPR045095">
    <property type="entry name" value="ACDP"/>
</dbReference>
<accession>A0A8C9AHB4</accession>
<comment type="subcellular location">
    <subcellularLocation>
        <location evidence="1">Cell membrane</location>
        <topology evidence="1">Multi-pass membrane protein</topology>
    </subcellularLocation>
</comment>
<dbReference type="GeneTree" id="ENSGT00940000156317"/>
<dbReference type="InterPro" id="IPR018490">
    <property type="entry name" value="cNMP-bd_dom_sf"/>
</dbReference>
<dbReference type="PANTHER" id="PTHR12064:SF26">
    <property type="entry name" value="METAL TRANSPORTER CNNM4"/>
    <property type="match status" value="1"/>
</dbReference>
<dbReference type="Pfam" id="PF25562">
    <property type="entry name" value="CNBH_CNNM2_C"/>
    <property type="match status" value="1"/>
</dbReference>
<evidence type="ECO:0000256" key="1">
    <source>
        <dbReference type="RuleBase" id="RU369091"/>
    </source>
</evidence>
<dbReference type="Ensembl" id="ENSPSMT00000036810.1">
    <property type="protein sequence ID" value="ENSPSMP00000031892.1"/>
    <property type="gene ID" value="ENSPSMG00000022119.1"/>
</dbReference>